<organism evidence="1 2">
    <name type="scientific">Euplotes crassus</name>
    <dbReference type="NCBI Taxonomy" id="5936"/>
    <lineage>
        <taxon>Eukaryota</taxon>
        <taxon>Sar</taxon>
        <taxon>Alveolata</taxon>
        <taxon>Ciliophora</taxon>
        <taxon>Intramacronucleata</taxon>
        <taxon>Spirotrichea</taxon>
        <taxon>Hypotrichia</taxon>
        <taxon>Euplotida</taxon>
        <taxon>Euplotidae</taxon>
        <taxon>Moneuplotes</taxon>
    </lineage>
</organism>
<name>A0AAD1XP25_EUPCR</name>
<evidence type="ECO:0000313" key="1">
    <source>
        <dbReference type="EMBL" id="CAI2376184.1"/>
    </source>
</evidence>
<reference evidence="1" key="1">
    <citation type="submission" date="2023-07" db="EMBL/GenBank/DDBJ databases">
        <authorList>
            <consortium name="AG Swart"/>
            <person name="Singh M."/>
            <person name="Singh A."/>
            <person name="Seah K."/>
            <person name="Emmerich C."/>
        </authorList>
    </citation>
    <scope>NUCLEOTIDE SEQUENCE</scope>
    <source>
        <strain evidence="1">DP1</strain>
    </source>
</reference>
<proteinExistence type="predicted"/>
<protein>
    <submittedName>
        <fullName evidence="1">Uncharacterized protein</fullName>
    </submittedName>
</protein>
<gene>
    <name evidence="1" type="ORF">ECRASSUSDP1_LOCUS17553</name>
</gene>
<evidence type="ECO:0000313" key="2">
    <source>
        <dbReference type="Proteomes" id="UP001295684"/>
    </source>
</evidence>
<dbReference type="AlphaFoldDB" id="A0AAD1XP25"/>
<dbReference type="Proteomes" id="UP001295684">
    <property type="component" value="Unassembled WGS sequence"/>
</dbReference>
<accession>A0AAD1XP25</accession>
<keyword evidence="2" id="KW-1185">Reference proteome</keyword>
<sequence length="247" mass="28714">MVKRESKYKTNKKIAKNKTSIDIQIQEHLCYNKVDFENTQHRADQGKTAATFKKDGNPIPEYRVYTDNSHYEVIDKKSQRKKKNNTKKAISTFDNESCSTDTSVENSLANGYKILTVEAANEMIPQGDVGTEEYKRHCKKISKKMQKQNRKIYKAKGNINHLVNYVELPDTFEFSKKELAKSIITDAGKKNTIYNASNKDEDNYEKGLDKLRNRTRKKRLINNKIKGDMGETVEFSNRRLHCEKFKI</sequence>
<comment type="caution">
    <text evidence="1">The sequence shown here is derived from an EMBL/GenBank/DDBJ whole genome shotgun (WGS) entry which is preliminary data.</text>
</comment>
<dbReference type="EMBL" id="CAMPGE010017725">
    <property type="protein sequence ID" value="CAI2376184.1"/>
    <property type="molecule type" value="Genomic_DNA"/>
</dbReference>